<dbReference type="GO" id="GO:0005047">
    <property type="term" value="F:signal recognition particle binding"/>
    <property type="evidence" value="ECO:0007669"/>
    <property type="project" value="TreeGrafter"/>
</dbReference>
<keyword evidence="9" id="KW-0342">GTP-binding</keyword>
<feature type="domain" description="SRP54-type proteins GTP-binding" evidence="16">
    <location>
        <begin position="317"/>
        <end position="511"/>
    </location>
</feature>
<keyword evidence="5" id="KW-1003">Cell membrane</keyword>
<dbReference type="InterPro" id="IPR020006">
    <property type="entry name" value="FlhF"/>
</dbReference>
<dbReference type="InterPro" id="IPR003593">
    <property type="entry name" value="AAA+_ATPase"/>
</dbReference>
<dbReference type="SUPFAM" id="SSF52540">
    <property type="entry name" value="P-loop containing nucleoside triphosphate hydrolases"/>
    <property type="match status" value="1"/>
</dbReference>
<evidence type="ECO:0000256" key="5">
    <source>
        <dbReference type="ARBA" id="ARBA00022475"/>
    </source>
</evidence>
<dbReference type="GO" id="GO:0015031">
    <property type="term" value="P:protein transport"/>
    <property type="evidence" value="ECO:0007669"/>
    <property type="project" value="UniProtKB-KW"/>
</dbReference>
<dbReference type="Gene3D" id="1.20.120.1380">
    <property type="entry name" value="Flagellar FlhF biosynthesis protein, N domain"/>
    <property type="match status" value="1"/>
</dbReference>
<dbReference type="NCBIfam" id="TIGR03499">
    <property type="entry name" value="FlhF"/>
    <property type="match status" value="1"/>
</dbReference>
<gene>
    <name evidence="17" type="primary">flhF</name>
    <name evidence="17" type="ORF">DU000_05125</name>
</gene>
<dbReference type="EMBL" id="QPGB01000002">
    <property type="protein sequence ID" value="RCS58209.1"/>
    <property type="molecule type" value="Genomic_DNA"/>
</dbReference>
<keyword evidence="18" id="KW-1185">Reference proteome</keyword>
<dbReference type="FunFam" id="3.40.50.300:FF:000695">
    <property type="entry name" value="Flagellar biosynthesis regulator FlhF"/>
    <property type="match status" value="1"/>
</dbReference>
<keyword evidence="7" id="KW-1005">Bacterial flagellum biogenesis</keyword>
<evidence type="ECO:0000256" key="7">
    <source>
        <dbReference type="ARBA" id="ARBA00022795"/>
    </source>
</evidence>
<dbReference type="GO" id="GO:0044781">
    <property type="term" value="P:bacterial-type flagellum organization"/>
    <property type="evidence" value="ECO:0007669"/>
    <property type="project" value="UniProtKB-UniRule"/>
</dbReference>
<dbReference type="RefSeq" id="WP_114402293.1">
    <property type="nucleotide sequence ID" value="NZ_QPGB01000002.1"/>
</dbReference>
<evidence type="ECO:0000256" key="6">
    <source>
        <dbReference type="ARBA" id="ARBA00022741"/>
    </source>
</evidence>
<reference evidence="17 18" key="1">
    <citation type="journal article" date="2018" name="Int. J. Syst. Evol. Microbiol.">
        <title>Parvibium lacunae gen. nov., sp. nov., a new member of the family Alcaligenaceae isolated from a freshwater pond.</title>
        <authorList>
            <person name="Chen W.M."/>
            <person name="Xie P.B."/>
            <person name="Hsu M.Y."/>
            <person name="Sheu S.Y."/>
        </authorList>
    </citation>
    <scope>NUCLEOTIDE SEQUENCE [LARGE SCALE GENOMIC DNA]</scope>
    <source>
        <strain evidence="17 18">KMB9</strain>
    </source>
</reference>
<evidence type="ECO:0000256" key="4">
    <source>
        <dbReference type="ARBA" id="ARBA00022448"/>
    </source>
</evidence>
<comment type="similarity">
    <text evidence="2">Belongs to the GTP-binding SRP family.</text>
</comment>
<keyword evidence="17" id="KW-0966">Cell projection</keyword>
<evidence type="ECO:0000256" key="1">
    <source>
        <dbReference type="ARBA" id="ARBA00004413"/>
    </source>
</evidence>
<evidence type="ECO:0000313" key="17">
    <source>
        <dbReference type="EMBL" id="RCS58209.1"/>
    </source>
</evidence>
<keyword evidence="6" id="KW-0547">Nucleotide-binding</keyword>
<dbReference type="CDD" id="cd17873">
    <property type="entry name" value="FlhF"/>
    <property type="match status" value="1"/>
</dbReference>
<evidence type="ECO:0000259" key="15">
    <source>
        <dbReference type="SMART" id="SM00382"/>
    </source>
</evidence>
<keyword evidence="17" id="KW-0969">Cilium</keyword>
<keyword evidence="4" id="KW-0813">Transport</keyword>
<evidence type="ECO:0000256" key="2">
    <source>
        <dbReference type="ARBA" id="ARBA00008531"/>
    </source>
</evidence>
<dbReference type="Gene3D" id="3.40.50.300">
    <property type="entry name" value="P-loop containing nucleotide triphosphate hydrolases"/>
    <property type="match status" value="1"/>
</dbReference>
<name>A0A368L3R4_9BURK</name>
<dbReference type="Pfam" id="PF00448">
    <property type="entry name" value="SRP54"/>
    <property type="match status" value="1"/>
</dbReference>
<keyword evidence="11" id="KW-1006">Bacterial flagellum protein export</keyword>
<dbReference type="InterPro" id="IPR027417">
    <property type="entry name" value="P-loop_NTPase"/>
</dbReference>
<evidence type="ECO:0000259" key="16">
    <source>
        <dbReference type="SMART" id="SM00962"/>
    </source>
</evidence>
<evidence type="ECO:0000256" key="14">
    <source>
        <dbReference type="SAM" id="MobiDB-lite"/>
    </source>
</evidence>
<evidence type="ECO:0000256" key="12">
    <source>
        <dbReference type="ARBA" id="ARBA00025337"/>
    </source>
</evidence>
<dbReference type="InterPro" id="IPR000897">
    <property type="entry name" value="SRP54_GTPase_dom"/>
</dbReference>
<feature type="domain" description="AAA+ ATPase" evidence="15">
    <location>
        <begin position="316"/>
        <end position="474"/>
    </location>
</feature>
<evidence type="ECO:0000256" key="9">
    <source>
        <dbReference type="ARBA" id="ARBA00023134"/>
    </source>
</evidence>
<feature type="region of interest" description="Disordered" evidence="14">
    <location>
        <begin position="137"/>
        <end position="211"/>
    </location>
</feature>
<accession>A0A368L3R4</accession>
<dbReference type="AlphaFoldDB" id="A0A368L3R4"/>
<dbReference type="PANTHER" id="PTHR43134">
    <property type="entry name" value="SIGNAL RECOGNITION PARTICLE RECEPTOR SUBUNIT ALPHA"/>
    <property type="match status" value="1"/>
</dbReference>
<feature type="region of interest" description="Disordered" evidence="14">
    <location>
        <begin position="92"/>
        <end position="116"/>
    </location>
</feature>
<sequence length="538" mass="58384">MNVKKFVAKTTRECFRMMRAELGDDAMILSSRQVAEGIEMVAMPADEVDELVGDQPAHRQSPPPLHFTAGKLQRGLLPEEEDADLGGWRQMAQQTPLARSGRQKSPSTAKSGAAQPNWDALADQLAAQEPNPFAAIRPSAHAPFKGNKAAPQASRRPSFAERTQTPANPVPAGVEALLAAQARGARERAEPPPAGALPAASANVPSKEVSRTDEVSEAAVLAELKTMRALLQEQQAALHWRDSAQRNPLRASLWGALVEAGFSTAYARAIVEKLPDDYSEKAAHDWLYKVLQHNLQVAKVASQTVSNLVADDMISVGGVYALVGPTGVGKTTTTAKLAAHCVMRWGVQSLGLITTDSYRIGAQDQLRVYGKILNVPVYTAHTTAELQSMLGLLAQKKMVLIDTVGMGQRDSRVPEQLAMLSDPTIKRMLVLNAAAQTEVLEDVVRTYNAPQHGQGLSGALISKLDEAMKTGGVLDVLMRHKLKLQFVCNGQRVPEDFHAPNPQLLLHRALKAPNHPLFSMRDEERDRRLLTNVTMPAV</sequence>
<dbReference type="GO" id="GO:0003924">
    <property type="term" value="F:GTPase activity"/>
    <property type="evidence" value="ECO:0007669"/>
    <property type="project" value="UniProtKB-UniRule"/>
</dbReference>
<dbReference type="PANTHER" id="PTHR43134:SF3">
    <property type="entry name" value="FLAGELLAR BIOSYNTHESIS PROTEIN FLHF"/>
    <property type="match status" value="1"/>
</dbReference>
<evidence type="ECO:0000256" key="3">
    <source>
        <dbReference type="ARBA" id="ARBA00014919"/>
    </source>
</evidence>
<evidence type="ECO:0000256" key="8">
    <source>
        <dbReference type="ARBA" id="ARBA00022927"/>
    </source>
</evidence>
<dbReference type="SMART" id="SM00962">
    <property type="entry name" value="SRP54"/>
    <property type="match status" value="1"/>
</dbReference>
<dbReference type="GO" id="GO:0006614">
    <property type="term" value="P:SRP-dependent cotranslational protein targeting to membrane"/>
    <property type="evidence" value="ECO:0007669"/>
    <property type="project" value="UniProtKB-UniRule"/>
</dbReference>
<dbReference type="SMART" id="SM00382">
    <property type="entry name" value="AAA"/>
    <property type="match status" value="1"/>
</dbReference>
<comment type="function">
    <text evidence="12">Necessary for flagellar biosynthesis. May be involved in translocation of the flagellum.</text>
</comment>
<evidence type="ECO:0000256" key="13">
    <source>
        <dbReference type="NCBIfam" id="TIGR03499"/>
    </source>
</evidence>
<keyword evidence="10" id="KW-0472">Membrane</keyword>
<feature type="region of interest" description="Disordered" evidence="14">
    <location>
        <begin position="54"/>
        <end position="74"/>
    </location>
</feature>
<proteinExistence type="inferred from homology"/>
<dbReference type="Proteomes" id="UP000252357">
    <property type="component" value="Unassembled WGS sequence"/>
</dbReference>
<dbReference type="GO" id="GO:0005886">
    <property type="term" value="C:plasma membrane"/>
    <property type="evidence" value="ECO:0007669"/>
    <property type="project" value="UniProtKB-SubCell"/>
</dbReference>
<protein>
    <recommendedName>
        <fullName evidence="3 13">Flagellar biosynthesis protein FlhF</fullName>
    </recommendedName>
</protein>
<feature type="compositionally biased region" description="Polar residues" evidence="14">
    <location>
        <begin position="92"/>
        <end position="110"/>
    </location>
</feature>
<comment type="subcellular location">
    <subcellularLocation>
        <location evidence="1">Cell membrane</location>
        <topology evidence="1">Peripheral membrane protein</topology>
        <orientation evidence="1">Cytoplasmic side</orientation>
    </subcellularLocation>
</comment>
<dbReference type="GO" id="GO:0005525">
    <property type="term" value="F:GTP binding"/>
    <property type="evidence" value="ECO:0007669"/>
    <property type="project" value="UniProtKB-UniRule"/>
</dbReference>
<organism evidence="17 18">
    <name type="scientific">Parvibium lacunae</name>
    <dbReference type="NCBI Taxonomy" id="1888893"/>
    <lineage>
        <taxon>Bacteria</taxon>
        <taxon>Pseudomonadati</taxon>
        <taxon>Pseudomonadota</taxon>
        <taxon>Betaproteobacteria</taxon>
        <taxon>Burkholderiales</taxon>
        <taxon>Alcaligenaceae</taxon>
        <taxon>Parvibium</taxon>
    </lineage>
</organism>
<comment type="caution">
    <text evidence="17">The sequence shown here is derived from an EMBL/GenBank/DDBJ whole genome shotgun (WGS) entry which is preliminary data.</text>
</comment>
<dbReference type="InterPro" id="IPR047040">
    <property type="entry name" value="FlhF__GTPase_dom"/>
</dbReference>
<dbReference type="OrthoDB" id="9778554at2"/>
<keyword evidence="17" id="KW-0282">Flagellum</keyword>
<evidence type="ECO:0000313" key="18">
    <source>
        <dbReference type="Proteomes" id="UP000252357"/>
    </source>
</evidence>
<evidence type="ECO:0000256" key="10">
    <source>
        <dbReference type="ARBA" id="ARBA00023136"/>
    </source>
</evidence>
<keyword evidence="8" id="KW-0653">Protein transport</keyword>
<evidence type="ECO:0000256" key="11">
    <source>
        <dbReference type="ARBA" id="ARBA00023225"/>
    </source>
</evidence>